<proteinExistence type="predicted"/>
<keyword evidence="1" id="KW-0732">Signal</keyword>
<dbReference type="AlphaFoldDB" id="A0A9P1G6Z7"/>
<evidence type="ECO:0000313" key="5">
    <source>
        <dbReference type="Proteomes" id="UP001152797"/>
    </source>
</evidence>
<dbReference type="EMBL" id="CAMXCT010002649">
    <property type="protein sequence ID" value="CAI3999562.1"/>
    <property type="molecule type" value="Genomic_DNA"/>
</dbReference>
<dbReference type="OrthoDB" id="440653at2759"/>
<accession>A0A9P1G6Z7</accession>
<comment type="caution">
    <text evidence="2">The sequence shown here is derived from an EMBL/GenBank/DDBJ whole genome shotgun (WGS) entry which is preliminary data.</text>
</comment>
<keyword evidence="5" id="KW-1185">Reference proteome</keyword>
<dbReference type="EMBL" id="CAMXCT030002649">
    <property type="protein sequence ID" value="CAL4786874.1"/>
    <property type="molecule type" value="Genomic_DNA"/>
</dbReference>
<feature type="chain" id="PRO_5043272611" evidence="1">
    <location>
        <begin position="18"/>
        <end position="292"/>
    </location>
</feature>
<evidence type="ECO:0000313" key="3">
    <source>
        <dbReference type="EMBL" id="CAL1152937.1"/>
    </source>
</evidence>
<evidence type="ECO:0000313" key="2">
    <source>
        <dbReference type="EMBL" id="CAI3999562.1"/>
    </source>
</evidence>
<sequence>MLRIVSLVVLGLAAAECEDCDDMQMLQKERRPSSFSSWKWAGLDAQPSPSKKVPVNLQIFAHYSGHASYTKGLLLKDSTGLGDRRGNALELTSRDCRWHTKSFGSWRVVEGPKLMILRDDHGDEMTALNMTTSSAEEQIHVDLLMKKMDGFQKIGALYAICKPQQHINMKISMFSKELGLHVPDSVQLGQVPANLLEGENWKQLGGSFEGSIYLKTVDEEAAFLKSCSPEEKDEARATCGKHLGEAKGNRPRPDEIHLGLFAKIFDDCVFDICAGEGESAAQLAAAYMKGGF</sequence>
<feature type="signal peptide" evidence="1">
    <location>
        <begin position="1"/>
        <end position="17"/>
    </location>
</feature>
<dbReference type="EMBL" id="CAMXCT020002649">
    <property type="protein sequence ID" value="CAL1152937.1"/>
    <property type="molecule type" value="Genomic_DNA"/>
</dbReference>
<reference evidence="3" key="2">
    <citation type="submission" date="2024-04" db="EMBL/GenBank/DDBJ databases">
        <authorList>
            <person name="Chen Y."/>
            <person name="Shah S."/>
            <person name="Dougan E. K."/>
            <person name="Thang M."/>
            <person name="Chan C."/>
        </authorList>
    </citation>
    <scope>NUCLEOTIDE SEQUENCE [LARGE SCALE GENOMIC DNA]</scope>
</reference>
<dbReference type="Proteomes" id="UP001152797">
    <property type="component" value="Unassembled WGS sequence"/>
</dbReference>
<evidence type="ECO:0000313" key="4">
    <source>
        <dbReference type="EMBL" id="CAL4786874.1"/>
    </source>
</evidence>
<gene>
    <name evidence="2" type="ORF">C1SCF055_LOCUS25749</name>
</gene>
<protein>
    <submittedName>
        <fullName evidence="4">Autophagy-related protein 18a</fullName>
    </submittedName>
</protein>
<reference evidence="2" key="1">
    <citation type="submission" date="2022-10" db="EMBL/GenBank/DDBJ databases">
        <authorList>
            <person name="Chen Y."/>
            <person name="Dougan E. K."/>
            <person name="Chan C."/>
            <person name="Rhodes N."/>
            <person name="Thang M."/>
        </authorList>
    </citation>
    <scope>NUCLEOTIDE SEQUENCE</scope>
</reference>
<evidence type="ECO:0000256" key="1">
    <source>
        <dbReference type="SAM" id="SignalP"/>
    </source>
</evidence>
<name>A0A9P1G6Z7_9DINO</name>
<organism evidence="2">
    <name type="scientific">Cladocopium goreaui</name>
    <dbReference type="NCBI Taxonomy" id="2562237"/>
    <lineage>
        <taxon>Eukaryota</taxon>
        <taxon>Sar</taxon>
        <taxon>Alveolata</taxon>
        <taxon>Dinophyceae</taxon>
        <taxon>Suessiales</taxon>
        <taxon>Symbiodiniaceae</taxon>
        <taxon>Cladocopium</taxon>
    </lineage>
</organism>